<keyword evidence="4 5" id="KW-0173">Coenzyme A biosynthesis</keyword>
<comment type="pathway">
    <text evidence="5">Cofactor biosynthesis; coenzyme A biosynthesis; CoA from (R)-pantothenate: step 5/5.</text>
</comment>
<comment type="function">
    <text evidence="5">Catalyzes the phosphorylation of the 3'-hydroxyl group of dephosphocoenzyme A to form coenzyme A.</text>
</comment>
<dbReference type="GO" id="GO:0004140">
    <property type="term" value="F:dephospho-CoA kinase activity"/>
    <property type="evidence" value="ECO:0007669"/>
    <property type="project" value="UniProtKB-UniRule"/>
</dbReference>
<dbReference type="EMBL" id="PJEO01000040">
    <property type="protein sequence ID" value="PKQ44874.1"/>
    <property type="molecule type" value="Genomic_DNA"/>
</dbReference>
<dbReference type="PANTHER" id="PTHR10695">
    <property type="entry name" value="DEPHOSPHO-COA KINASE-RELATED"/>
    <property type="match status" value="1"/>
</dbReference>
<dbReference type="EC" id="2.7.1.24" evidence="5 6"/>
<dbReference type="GO" id="GO:0005737">
    <property type="term" value="C:cytoplasm"/>
    <property type="evidence" value="ECO:0007669"/>
    <property type="project" value="UniProtKB-SubCell"/>
</dbReference>
<protein>
    <recommendedName>
        <fullName evidence="5 6">Dephospho-CoA kinase</fullName>
        <ecNumber evidence="5 6">2.7.1.24</ecNumber>
    </recommendedName>
    <alternativeName>
        <fullName evidence="5">Dephosphocoenzyme A kinase</fullName>
    </alternativeName>
</protein>
<dbReference type="PROSITE" id="PS51219">
    <property type="entry name" value="DPCK"/>
    <property type="match status" value="1"/>
</dbReference>
<dbReference type="PANTHER" id="PTHR10695:SF46">
    <property type="entry name" value="BIFUNCTIONAL COENZYME A SYNTHASE-RELATED"/>
    <property type="match status" value="1"/>
</dbReference>
<dbReference type="InterPro" id="IPR027417">
    <property type="entry name" value="P-loop_NTPase"/>
</dbReference>
<evidence type="ECO:0000256" key="2">
    <source>
        <dbReference type="ARBA" id="ARBA00022741"/>
    </source>
</evidence>
<dbReference type="CDD" id="cd02022">
    <property type="entry name" value="DPCK"/>
    <property type="match status" value="1"/>
</dbReference>
<sequence length="197" mass="22486">MIIVGLTGGIGSGKTTVAKEFQALGVPIYIADEEAKKLMNTSKVLKRQLTNLFGEQAYVDNELNRPFIADIIFKNESYLQKMNAIVHPKVGMHFKKWASKQRTDYVIKEAAILFENNGYKQCDFVITVTAPKNIRIERLLKRESTTKEKIEAVMNNQWPDDAKVKLSHFVIDNITIENTKEQVLKIHHEILKHCGKS</sequence>
<evidence type="ECO:0000256" key="6">
    <source>
        <dbReference type="NCBIfam" id="TIGR00152"/>
    </source>
</evidence>
<dbReference type="UniPathway" id="UPA00241">
    <property type="reaction ID" value="UER00356"/>
</dbReference>
<dbReference type="InterPro" id="IPR001977">
    <property type="entry name" value="Depp_CoAkinase"/>
</dbReference>
<gene>
    <name evidence="5" type="primary">coaE</name>
    <name evidence="7" type="ORF">CSW08_11215</name>
</gene>
<dbReference type="GO" id="GO:0005524">
    <property type="term" value="F:ATP binding"/>
    <property type="evidence" value="ECO:0007669"/>
    <property type="project" value="UniProtKB-UniRule"/>
</dbReference>
<dbReference type="GO" id="GO:0015937">
    <property type="term" value="P:coenzyme A biosynthetic process"/>
    <property type="evidence" value="ECO:0007669"/>
    <property type="project" value="UniProtKB-UniRule"/>
</dbReference>
<comment type="catalytic activity">
    <reaction evidence="5">
        <text>3'-dephospho-CoA + ATP = ADP + CoA + H(+)</text>
        <dbReference type="Rhea" id="RHEA:18245"/>
        <dbReference type="ChEBI" id="CHEBI:15378"/>
        <dbReference type="ChEBI" id="CHEBI:30616"/>
        <dbReference type="ChEBI" id="CHEBI:57287"/>
        <dbReference type="ChEBI" id="CHEBI:57328"/>
        <dbReference type="ChEBI" id="CHEBI:456216"/>
        <dbReference type="EC" id="2.7.1.24"/>
    </reaction>
</comment>
<reference evidence="7 8" key="1">
    <citation type="submission" date="2017-12" db="EMBL/GenBank/DDBJ databases">
        <title>Confluentibacter flavum sp. nov., isolated from the saline lake.</title>
        <authorList>
            <person name="Yu L."/>
        </authorList>
    </citation>
    <scope>NUCLEOTIDE SEQUENCE [LARGE SCALE GENOMIC DNA]</scope>
    <source>
        <strain evidence="7 8">3B</strain>
    </source>
</reference>
<dbReference type="OrthoDB" id="9812943at2"/>
<evidence type="ECO:0000313" key="8">
    <source>
        <dbReference type="Proteomes" id="UP000233435"/>
    </source>
</evidence>
<dbReference type="AlphaFoldDB" id="A0A2N3HJ04"/>
<evidence type="ECO:0000313" key="7">
    <source>
        <dbReference type="EMBL" id="PKQ44874.1"/>
    </source>
</evidence>
<dbReference type="SUPFAM" id="SSF52540">
    <property type="entry name" value="P-loop containing nucleoside triphosphate hydrolases"/>
    <property type="match status" value="1"/>
</dbReference>
<keyword evidence="5 7" id="KW-0418">Kinase</keyword>
<organism evidence="7 8">
    <name type="scientific">Confluentibacter flavum</name>
    <dbReference type="NCBI Taxonomy" id="1909700"/>
    <lineage>
        <taxon>Bacteria</taxon>
        <taxon>Pseudomonadati</taxon>
        <taxon>Bacteroidota</taxon>
        <taxon>Flavobacteriia</taxon>
        <taxon>Flavobacteriales</taxon>
        <taxon>Flavobacteriaceae</taxon>
        <taxon>Confluentibacter</taxon>
    </lineage>
</organism>
<evidence type="ECO:0000256" key="5">
    <source>
        <dbReference type="HAMAP-Rule" id="MF_00376"/>
    </source>
</evidence>
<comment type="subcellular location">
    <subcellularLocation>
        <location evidence="5">Cytoplasm</location>
    </subcellularLocation>
</comment>
<comment type="caution">
    <text evidence="7">The sequence shown here is derived from an EMBL/GenBank/DDBJ whole genome shotgun (WGS) entry which is preliminary data.</text>
</comment>
<keyword evidence="5" id="KW-0808">Transferase</keyword>
<feature type="binding site" evidence="5">
    <location>
        <begin position="11"/>
        <end position="16"/>
    </location>
    <ligand>
        <name>ATP</name>
        <dbReference type="ChEBI" id="CHEBI:30616"/>
    </ligand>
</feature>
<name>A0A2N3HJ04_9FLAO</name>
<dbReference type="Gene3D" id="3.40.50.300">
    <property type="entry name" value="P-loop containing nucleotide triphosphate hydrolases"/>
    <property type="match status" value="1"/>
</dbReference>
<proteinExistence type="inferred from homology"/>
<accession>A0A2N3HJ04</accession>
<comment type="similarity">
    <text evidence="1 5">Belongs to the CoaE family.</text>
</comment>
<dbReference type="Pfam" id="PF01121">
    <property type="entry name" value="CoaE"/>
    <property type="match status" value="1"/>
</dbReference>
<evidence type="ECO:0000256" key="4">
    <source>
        <dbReference type="ARBA" id="ARBA00022993"/>
    </source>
</evidence>
<dbReference type="HAMAP" id="MF_00376">
    <property type="entry name" value="Dephospho_CoA_kinase"/>
    <property type="match status" value="1"/>
</dbReference>
<evidence type="ECO:0000256" key="3">
    <source>
        <dbReference type="ARBA" id="ARBA00022840"/>
    </source>
</evidence>
<dbReference type="RefSeq" id="WP_106659979.1">
    <property type="nucleotide sequence ID" value="NZ_PJEO01000040.1"/>
</dbReference>
<keyword evidence="8" id="KW-1185">Reference proteome</keyword>
<keyword evidence="3 5" id="KW-0067">ATP-binding</keyword>
<evidence type="ECO:0000256" key="1">
    <source>
        <dbReference type="ARBA" id="ARBA00009018"/>
    </source>
</evidence>
<keyword evidence="2 5" id="KW-0547">Nucleotide-binding</keyword>
<dbReference type="Proteomes" id="UP000233435">
    <property type="component" value="Unassembled WGS sequence"/>
</dbReference>
<keyword evidence="5" id="KW-0963">Cytoplasm</keyword>
<dbReference type="NCBIfam" id="TIGR00152">
    <property type="entry name" value="dephospho-CoA kinase"/>
    <property type="match status" value="1"/>
</dbReference>